<evidence type="ECO:0000313" key="1">
    <source>
        <dbReference type="EMBL" id="GFO93805.1"/>
    </source>
</evidence>
<organism evidence="1 2">
    <name type="scientific">Coprococcus eutactus</name>
    <dbReference type="NCBI Taxonomy" id="33043"/>
    <lineage>
        <taxon>Bacteria</taxon>
        <taxon>Bacillati</taxon>
        <taxon>Bacillota</taxon>
        <taxon>Clostridia</taxon>
        <taxon>Lachnospirales</taxon>
        <taxon>Lachnospiraceae</taxon>
        <taxon>Coprococcus</taxon>
    </lineage>
</organism>
<dbReference type="EMBL" id="BLYL01000003">
    <property type="protein sequence ID" value="GFO93805.1"/>
    <property type="molecule type" value="Genomic_DNA"/>
</dbReference>
<protein>
    <submittedName>
        <fullName evidence="1">Uncharacterized protein</fullName>
    </submittedName>
</protein>
<accession>A0AAI9K366</accession>
<reference evidence="1" key="1">
    <citation type="submission" date="2020-06" db="EMBL/GenBank/DDBJ databases">
        <title>Characterization of fructooligosaccharide metabolism and fructooligosaccharide-degrading enzymes in human commensal butyrate producers.</title>
        <authorList>
            <person name="Tanno H."/>
            <person name="Fujii T."/>
            <person name="Hirano K."/>
            <person name="Maeno S."/>
            <person name="Tonozuka T."/>
            <person name="Sakamoto M."/>
            <person name="Ohkuma M."/>
            <person name="Tochio T."/>
            <person name="Endo A."/>
        </authorList>
    </citation>
    <scope>NUCLEOTIDE SEQUENCE</scope>
    <source>
        <strain evidence="1">JCM 31265</strain>
    </source>
</reference>
<gene>
    <name evidence="1" type="ORF">COEU31_08510</name>
</gene>
<dbReference type="Proteomes" id="UP000660047">
    <property type="component" value="Unassembled WGS sequence"/>
</dbReference>
<proteinExistence type="predicted"/>
<dbReference type="AlphaFoldDB" id="A0AAI9K366"/>
<name>A0AAI9K366_9FIRM</name>
<sequence length="82" mass="9503">MSPCRIFCSKYKKNTMKGNELDCKPGYVESDHLSRIYVTIKLKQPTWNAAGNCIIPQAPLQKLYLVLLRMGFTEPVMLPWQR</sequence>
<comment type="caution">
    <text evidence="1">The sequence shown here is derived from an EMBL/GenBank/DDBJ whole genome shotgun (WGS) entry which is preliminary data.</text>
</comment>
<evidence type="ECO:0000313" key="2">
    <source>
        <dbReference type="Proteomes" id="UP000660047"/>
    </source>
</evidence>